<dbReference type="InterPro" id="IPR011009">
    <property type="entry name" value="Kinase-like_dom_sf"/>
</dbReference>
<evidence type="ECO:0000313" key="2">
    <source>
        <dbReference type="Proteomes" id="UP001604336"/>
    </source>
</evidence>
<keyword evidence="1" id="KW-0675">Receptor</keyword>
<dbReference type="GO" id="GO:0016301">
    <property type="term" value="F:kinase activity"/>
    <property type="evidence" value="ECO:0007669"/>
    <property type="project" value="UniProtKB-KW"/>
</dbReference>
<keyword evidence="2" id="KW-1185">Reference proteome</keyword>
<proteinExistence type="predicted"/>
<dbReference type="SUPFAM" id="SSF56112">
    <property type="entry name" value="Protein kinase-like (PK-like)"/>
    <property type="match status" value="1"/>
</dbReference>
<name>A0ABD1RH20_9LAMI</name>
<gene>
    <name evidence="1" type="ORF">Adt_32042</name>
</gene>
<dbReference type="EMBL" id="JBFOLK010000009">
    <property type="protein sequence ID" value="KAL2487286.1"/>
    <property type="molecule type" value="Genomic_DNA"/>
</dbReference>
<dbReference type="PANTHER" id="PTHR48007">
    <property type="entry name" value="LEUCINE-RICH REPEAT RECEPTOR-LIKE PROTEIN KINASE PXC1"/>
    <property type="match status" value="1"/>
</dbReference>
<keyword evidence="1" id="KW-0808">Transferase</keyword>
<dbReference type="InterPro" id="IPR046959">
    <property type="entry name" value="PRK1-6/SRF4-like"/>
</dbReference>
<dbReference type="AlphaFoldDB" id="A0ABD1RH20"/>
<evidence type="ECO:0000313" key="1">
    <source>
        <dbReference type="EMBL" id="KAL2487286.1"/>
    </source>
</evidence>
<accession>A0ABD1RH20</accession>
<reference evidence="2" key="1">
    <citation type="submission" date="2024-07" db="EMBL/GenBank/DDBJ databases">
        <title>Two chromosome-level genome assemblies of Korean endemic species Abeliophyllum distichum and Forsythia ovata (Oleaceae).</title>
        <authorList>
            <person name="Jang H."/>
        </authorList>
    </citation>
    <scope>NUCLEOTIDE SEQUENCE [LARGE SCALE GENOMIC DNA]</scope>
</reference>
<comment type="caution">
    <text evidence="1">The sequence shown here is derived from an EMBL/GenBank/DDBJ whole genome shotgun (WGS) entry which is preliminary data.</text>
</comment>
<dbReference type="SUPFAM" id="SSF52058">
    <property type="entry name" value="L domain-like"/>
    <property type="match status" value="1"/>
</dbReference>
<dbReference type="Proteomes" id="UP001604336">
    <property type="component" value="Unassembled WGS sequence"/>
</dbReference>
<dbReference type="Gene3D" id="3.30.200.20">
    <property type="entry name" value="Phosphorylase Kinase, domain 1"/>
    <property type="match status" value="1"/>
</dbReference>
<organism evidence="1 2">
    <name type="scientific">Abeliophyllum distichum</name>
    <dbReference type="NCBI Taxonomy" id="126358"/>
    <lineage>
        <taxon>Eukaryota</taxon>
        <taxon>Viridiplantae</taxon>
        <taxon>Streptophyta</taxon>
        <taxon>Embryophyta</taxon>
        <taxon>Tracheophyta</taxon>
        <taxon>Spermatophyta</taxon>
        <taxon>Magnoliopsida</taxon>
        <taxon>eudicotyledons</taxon>
        <taxon>Gunneridae</taxon>
        <taxon>Pentapetalae</taxon>
        <taxon>asterids</taxon>
        <taxon>lamiids</taxon>
        <taxon>Lamiales</taxon>
        <taxon>Oleaceae</taxon>
        <taxon>Forsythieae</taxon>
        <taxon>Abeliophyllum</taxon>
    </lineage>
</organism>
<protein>
    <submittedName>
        <fullName evidence="1">Inactive receptor kinase</fullName>
    </submittedName>
</protein>
<dbReference type="PANTHER" id="PTHR48007:SF4">
    <property type="entry name" value="LEUCINE-RICH REPEAT RECEPTOR-LIKE PROTEIN KINASE PXC1"/>
    <property type="match status" value="1"/>
</dbReference>
<keyword evidence="1" id="KW-0418">Kinase</keyword>
<sequence length="142" mass="16479">MTYNRSDDDFSGLNDIPISRNIVDEFGDSTDLIDLDDIQEDVNQFLGPVSNFIFSVHSLVRLNLAYNNFSRKIPSGFNNFFVKRLKDVTISEKEFKDEIEWVGAINHENLVPLRAYYYSREEKLLDYDYIPMGSLSARLHGE</sequence>